<proteinExistence type="predicted"/>
<sequence length="40" mass="4504">MKSSTYFFDDIIVPAVLLLPIMEVAGRMLCDGKYRVGIIK</sequence>
<name>A0A212JBC2_9BACT</name>
<dbReference type="AlphaFoldDB" id="A0A212JBC2"/>
<protein>
    <submittedName>
        <fullName evidence="2">Uncharacterized protein</fullName>
    </submittedName>
</protein>
<evidence type="ECO:0000313" key="2">
    <source>
        <dbReference type="EMBL" id="SBV96744.1"/>
    </source>
</evidence>
<dbReference type="EMBL" id="FLUM01000001">
    <property type="protein sequence ID" value="SBV96744.1"/>
    <property type="molecule type" value="Genomic_DNA"/>
</dbReference>
<evidence type="ECO:0000256" key="1">
    <source>
        <dbReference type="SAM" id="Phobius"/>
    </source>
</evidence>
<keyword evidence="1" id="KW-0472">Membrane</keyword>
<gene>
    <name evidence="2" type="ORF">KL86DYS1_11725</name>
</gene>
<feature type="transmembrane region" description="Helical" evidence="1">
    <location>
        <begin position="12"/>
        <end position="30"/>
    </location>
</feature>
<accession>A0A212JBC2</accession>
<reference evidence="2" key="1">
    <citation type="submission" date="2016-04" db="EMBL/GenBank/DDBJ databases">
        <authorList>
            <person name="Evans L.H."/>
            <person name="Alamgir A."/>
            <person name="Owens N."/>
            <person name="Weber N.D."/>
            <person name="Virtaneva K."/>
            <person name="Barbian K."/>
            <person name="Babar A."/>
            <person name="Rosenke K."/>
        </authorList>
    </citation>
    <scope>NUCLEOTIDE SEQUENCE</scope>
    <source>
        <strain evidence="2">86-1</strain>
    </source>
</reference>
<keyword evidence="1" id="KW-1133">Transmembrane helix</keyword>
<keyword evidence="1" id="KW-0812">Transmembrane</keyword>
<organism evidence="2">
    <name type="scientific">uncultured Dysgonomonas sp</name>
    <dbReference type="NCBI Taxonomy" id="206096"/>
    <lineage>
        <taxon>Bacteria</taxon>
        <taxon>Pseudomonadati</taxon>
        <taxon>Bacteroidota</taxon>
        <taxon>Bacteroidia</taxon>
        <taxon>Bacteroidales</taxon>
        <taxon>Dysgonomonadaceae</taxon>
        <taxon>Dysgonomonas</taxon>
        <taxon>environmental samples</taxon>
    </lineage>
</organism>